<gene>
    <name evidence="2" type="ORF">Ocin01_18724</name>
</gene>
<name>A0A1D2M4Q2_ORCCI</name>
<comment type="caution">
    <text evidence="2">The sequence shown here is derived from an EMBL/GenBank/DDBJ whole genome shotgun (WGS) entry which is preliminary data.</text>
</comment>
<dbReference type="Proteomes" id="UP000094527">
    <property type="component" value="Unassembled WGS sequence"/>
</dbReference>
<dbReference type="EMBL" id="LJIJ01004322">
    <property type="protein sequence ID" value="ODM87958.1"/>
    <property type="molecule type" value="Genomic_DNA"/>
</dbReference>
<protein>
    <submittedName>
        <fullName evidence="2">Uncharacterized protein</fullName>
    </submittedName>
</protein>
<dbReference type="AlphaFoldDB" id="A0A1D2M4Q2"/>
<evidence type="ECO:0000313" key="3">
    <source>
        <dbReference type="Proteomes" id="UP000094527"/>
    </source>
</evidence>
<proteinExistence type="predicted"/>
<organism evidence="2 3">
    <name type="scientific">Orchesella cincta</name>
    <name type="common">Springtail</name>
    <name type="synonym">Podura cincta</name>
    <dbReference type="NCBI Taxonomy" id="48709"/>
    <lineage>
        <taxon>Eukaryota</taxon>
        <taxon>Metazoa</taxon>
        <taxon>Ecdysozoa</taxon>
        <taxon>Arthropoda</taxon>
        <taxon>Hexapoda</taxon>
        <taxon>Collembola</taxon>
        <taxon>Entomobryomorpha</taxon>
        <taxon>Entomobryoidea</taxon>
        <taxon>Orchesellidae</taxon>
        <taxon>Orchesellinae</taxon>
        <taxon>Orchesella</taxon>
    </lineage>
</organism>
<reference evidence="2 3" key="1">
    <citation type="journal article" date="2016" name="Genome Biol. Evol.">
        <title>Gene Family Evolution Reflects Adaptation to Soil Environmental Stressors in the Genome of the Collembolan Orchesella cincta.</title>
        <authorList>
            <person name="Faddeeva-Vakhrusheva A."/>
            <person name="Derks M.F."/>
            <person name="Anvar S.Y."/>
            <person name="Agamennone V."/>
            <person name="Suring W."/>
            <person name="Smit S."/>
            <person name="van Straalen N.M."/>
            <person name="Roelofs D."/>
        </authorList>
    </citation>
    <scope>NUCLEOTIDE SEQUENCE [LARGE SCALE GENOMIC DNA]</scope>
    <source>
        <tissue evidence="2">Mixed pool</tissue>
    </source>
</reference>
<sequence length="109" mass="12098">MVAPILLVIPLVFAASTLAKPSSTYRELVYWVPVKYITTNTNLIAGGYEEGLTNYVARGKVAYQNNGAQYAPGKFKFNQEDYNVRIAFKGKEYVESVFEVLTAPPGAKR</sequence>
<evidence type="ECO:0000313" key="2">
    <source>
        <dbReference type="EMBL" id="ODM87958.1"/>
    </source>
</evidence>
<accession>A0A1D2M4Q2</accession>
<evidence type="ECO:0000256" key="1">
    <source>
        <dbReference type="SAM" id="SignalP"/>
    </source>
</evidence>
<feature type="chain" id="PRO_5008903470" evidence="1">
    <location>
        <begin position="20"/>
        <end position="109"/>
    </location>
</feature>
<feature type="signal peptide" evidence="1">
    <location>
        <begin position="1"/>
        <end position="19"/>
    </location>
</feature>
<keyword evidence="1" id="KW-0732">Signal</keyword>
<keyword evidence="3" id="KW-1185">Reference proteome</keyword>